<proteinExistence type="predicted"/>
<keyword evidence="1" id="KW-0812">Transmembrane</keyword>
<evidence type="ECO:0000256" key="1">
    <source>
        <dbReference type="SAM" id="Phobius"/>
    </source>
</evidence>
<name>A0A238Y9P1_HALVU</name>
<dbReference type="EMBL" id="FZNQ01000033">
    <property type="protein sequence ID" value="SNR67304.1"/>
    <property type="molecule type" value="Genomic_DNA"/>
</dbReference>
<keyword evidence="1" id="KW-1133">Transmembrane helix</keyword>
<protein>
    <recommendedName>
        <fullName evidence="4">LexA-binding, inner membrane-associated hydrolase</fullName>
    </recommendedName>
</protein>
<feature type="transmembrane region" description="Helical" evidence="1">
    <location>
        <begin position="60"/>
        <end position="93"/>
    </location>
</feature>
<evidence type="ECO:0000313" key="2">
    <source>
        <dbReference type="EMBL" id="SNR67304.1"/>
    </source>
</evidence>
<organism evidence="2 3">
    <name type="scientific">Halorubrum vacuolatum</name>
    <name type="common">Natronobacterium vacuolatum</name>
    <dbReference type="NCBI Taxonomy" id="63740"/>
    <lineage>
        <taxon>Archaea</taxon>
        <taxon>Methanobacteriati</taxon>
        <taxon>Methanobacteriota</taxon>
        <taxon>Stenosarchaea group</taxon>
        <taxon>Halobacteria</taxon>
        <taxon>Halobacteriales</taxon>
        <taxon>Haloferacaceae</taxon>
        <taxon>Halorubrum</taxon>
    </lineage>
</organism>
<keyword evidence="3" id="KW-1185">Reference proteome</keyword>
<dbReference type="Proteomes" id="UP000198397">
    <property type="component" value="Unassembled WGS sequence"/>
</dbReference>
<dbReference type="AlphaFoldDB" id="A0A238Y9P1"/>
<evidence type="ECO:0008006" key="4">
    <source>
        <dbReference type="Google" id="ProtNLM"/>
    </source>
</evidence>
<reference evidence="2 3" key="1">
    <citation type="submission" date="2017-06" db="EMBL/GenBank/DDBJ databases">
        <authorList>
            <person name="Kim H.J."/>
            <person name="Triplett B.A."/>
        </authorList>
    </citation>
    <scope>NUCLEOTIDE SEQUENCE [LARGE SCALE GENOMIC DNA]</scope>
    <source>
        <strain evidence="2 3">DSM 8800</strain>
    </source>
</reference>
<sequence>MMLPTHVLVGLALATPVAMNASATGGADLATPILLGAILGSVFPDLDVFADHRRTLHYPTIYPLCAVPSVALAVFVSTPVTVGLAAGIVAAALHCRMDRYGGSREFRPWERKSDRGVYDHVGGRWLRAKRWTRYDGSPRDLLVAGVAGIVPLTLLDGPVHTIALGALTVAVAYTAFRRPISRVADGVADAIRRAVTRVGDGFERR</sequence>
<keyword evidence="1" id="KW-0472">Membrane</keyword>
<accession>A0A238Y9P1</accession>
<gene>
    <name evidence="2" type="ORF">SAMN06264855_13312</name>
</gene>
<evidence type="ECO:0000313" key="3">
    <source>
        <dbReference type="Proteomes" id="UP000198397"/>
    </source>
</evidence>